<dbReference type="InterPro" id="IPR011429">
    <property type="entry name" value="Cyt_c_Planctomycete-type"/>
</dbReference>
<feature type="domain" description="DUF1549" evidence="2">
    <location>
        <begin position="145"/>
        <end position="345"/>
    </location>
</feature>
<evidence type="ECO:0000259" key="4">
    <source>
        <dbReference type="Pfam" id="PF07635"/>
    </source>
</evidence>
<accession>A0A9X1SDY4</accession>
<sequence length="1071" mass="120455">MSSSAVFAEDGAVDYQKQIKPLLKARCYACHGALKQEGSLRLDTAVLLKQGGDSGAVIALGDAADTSELIQRISTEDLSLRMPPDHEGEPFHPHEIDLFRKWIAAGAPAPEDERPEADVKDHWSFRAVKRPELPPLKNSDWVRNPIDVWVAASLEENGLTPVEEASRIVLLRRLYLDLIGVPPTAEEIAAAEADMSPDWYEKVVDRLLADPRYGERWARHWMDVWRYSDWWGLGDGLRNSQRHMWHWRDWIVESLNEDESYDEMVRLMLAADELAPNDPEKLRASGYLARNYFIFNRDKWMDEVVTHVGKGFLGLTLNCAKCHDHKFDPIPQEDYYRMRAFFEPYHVRVDMTAGTTSFDQDGISRAFDAVLDKPTYLFVRGDEAHPDKSREIAPGVPEIVASGELQIKPLTLPEEAWKPGLQSWVLDNYLAEAQQRFEGAQRQLERLTPSTGDSQLAAATSFEPIIETFDSLDPKRWKMEGEGWTPSAGKLEQKLDGSVRRQLTLLEQAPPDFEVELRYQLLGGSVHRSVGIDFDVPPSGGNDAATFPYVYLSGSLKDAKVQAAFQKEGTSHYPGDGRQPYSVELNRPYVLTLRVRGDLINVSVNGEHRLAWRSPLARRPGAIRLMTFDAIAEIDEFQLRALDPAAEMVGIGQASAPNGRDAFEKAQADLEFAEAELQSIQLRIAAIESQQSGESAELQNEKRLAAIRGERRLAIAAAQRDRLVAEQSLVSAKDDAKKKSQEQLNKADKSLQEKLALLGAEIGADATFTPFVGAKWYPTRFQHTGRDDPTISFAATSTGRRTALANWITNRSNPLTARVAVNHLWARHFGKPLAANTFDLGRNSPTPTHHKLIDWLAAEFMENQWSMKQLHRLIVTSATYRMTSSAAGAKENLQQDPDNHLLWRREPIRLESQAIRDTILELSGTLDVQMGGPSVPPAQQEASRRRSLYFYHSNNDRNLFLTTFDEAEVTECYRRDESVVPQQALAMTNSKLVLEAAPLIAKRIGQDSPSDDQFIEQAFAVVLGIHPSAEEMQLSRAALDEWKQLPSGSAENARERLIWILLNHNDFVTIR</sequence>
<proteinExistence type="predicted"/>
<evidence type="ECO:0000313" key="6">
    <source>
        <dbReference type="Proteomes" id="UP001139103"/>
    </source>
</evidence>
<evidence type="ECO:0000259" key="3">
    <source>
        <dbReference type="Pfam" id="PF07587"/>
    </source>
</evidence>
<dbReference type="Proteomes" id="UP001139103">
    <property type="component" value="Unassembled WGS sequence"/>
</dbReference>
<dbReference type="RefSeq" id="WP_230215079.1">
    <property type="nucleotide sequence ID" value="NZ_JAJKFT010000002.1"/>
</dbReference>
<dbReference type="Gene3D" id="2.60.120.560">
    <property type="entry name" value="Exo-inulinase, domain 1"/>
    <property type="match status" value="1"/>
</dbReference>
<evidence type="ECO:0000256" key="1">
    <source>
        <dbReference type="SAM" id="Coils"/>
    </source>
</evidence>
<protein>
    <submittedName>
        <fullName evidence="5">DUF1553 domain-containing protein</fullName>
    </submittedName>
</protein>
<dbReference type="InterPro" id="IPR011444">
    <property type="entry name" value="DUF1549"/>
</dbReference>
<dbReference type="PANTHER" id="PTHR35889">
    <property type="entry name" value="CYCLOINULO-OLIGOSACCHARIDE FRUCTANOTRANSFERASE-RELATED"/>
    <property type="match status" value="1"/>
</dbReference>
<dbReference type="InterPro" id="IPR022655">
    <property type="entry name" value="DUF1553"/>
</dbReference>
<organism evidence="5 6">
    <name type="scientific">Blastopirellula sediminis</name>
    <dbReference type="NCBI Taxonomy" id="2894196"/>
    <lineage>
        <taxon>Bacteria</taxon>
        <taxon>Pseudomonadati</taxon>
        <taxon>Planctomycetota</taxon>
        <taxon>Planctomycetia</taxon>
        <taxon>Pirellulales</taxon>
        <taxon>Pirellulaceae</taxon>
        <taxon>Blastopirellula</taxon>
    </lineage>
</organism>
<evidence type="ECO:0000259" key="2">
    <source>
        <dbReference type="Pfam" id="PF07583"/>
    </source>
</evidence>
<name>A0A9X1SDY4_9BACT</name>
<keyword evidence="1" id="KW-0175">Coiled coil</keyword>
<comment type="caution">
    <text evidence="5">The sequence shown here is derived from an EMBL/GenBank/DDBJ whole genome shotgun (WGS) entry which is preliminary data.</text>
</comment>
<dbReference type="EMBL" id="JAJKFT010000002">
    <property type="protein sequence ID" value="MCC9627175.1"/>
    <property type="molecule type" value="Genomic_DNA"/>
</dbReference>
<reference evidence="5" key="1">
    <citation type="submission" date="2021-11" db="EMBL/GenBank/DDBJ databases">
        <title>Genome sequence.</title>
        <authorList>
            <person name="Sun Q."/>
        </authorList>
    </citation>
    <scope>NUCLEOTIDE SEQUENCE</scope>
    <source>
        <strain evidence="5">JC732</strain>
    </source>
</reference>
<feature type="coiled-coil region" evidence="1">
    <location>
        <begin position="663"/>
        <end position="690"/>
    </location>
</feature>
<keyword evidence="6" id="KW-1185">Reference proteome</keyword>
<dbReference type="Pfam" id="PF07587">
    <property type="entry name" value="PSD1"/>
    <property type="match status" value="1"/>
</dbReference>
<gene>
    <name evidence="5" type="ORF">LOC68_02030</name>
</gene>
<feature type="domain" description="Cytochrome C Planctomycete-type" evidence="4">
    <location>
        <begin position="27"/>
        <end position="85"/>
    </location>
</feature>
<dbReference type="AlphaFoldDB" id="A0A9X1SDY4"/>
<dbReference type="Pfam" id="PF07635">
    <property type="entry name" value="PSCyt1"/>
    <property type="match status" value="1"/>
</dbReference>
<evidence type="ECO:0000313" key="5">
    <source>
        <dbReference type="EMBL" id="MCC9627175.1"/>
    </source>
</evidence>
<dbReference type="Pfam" id="PF07583">
    <property type="entry name" value="PSCyt2"/>
    <property type="match status" value="1"/>
</dbReference>
<feature type="domain" description="DUF1553" evidence="3">
    <location>
        <begin position="800"/>
        <end position="1037"/>
    </location>
</feature>
<dbReference type="PANTHER" id="PTHR35889:SF3">
    <property type="entry name" value="F-BOX DOMAIN-CONTAINING PROTEIN"/>
    <property type="match status" value="1"/>
</dbReference>